<accession>A0A4U1FXR5</accession>
<dbReference type="Proteomes" id="UP000309594">
    <property type="component" value="Unassembled WGS sequence"/>
</dbReference>
<feature type="domain" description="SusD-like N-terminal" evidence="8">
    <location>
        <begin position="100"/>
        <end position="225"/>
    </location>
</feature>
<gene>
    <name evidence="9" type="ORF">FBD94_25145</name>
</gene>
<keyword evidence="3 6" id="KW-0732">Signal</keyword>
<feature type="signal peptide" evidence="6">
    <location>
        <begin position="1"/>
        <end position="22"/>
    </location>
</feature>
<evidence type="ECO:0000256" key="2">
    <source>
        <dbReference type="ARBA" id="ARBA00006275"/>
    </source>
</evidence>
<dbReference type="Pfam" id="PF07980">
    <property type="entry name" value="SusD_RagB"/>
    <property type="match status" value="1"/>
</dbReference>
<feature type="domain" description="RagB/SusD" evidence="7">
    <location>
        <begin position="300"/>
        <end position="470"/>
    </location>
</feature>
<reference evidence="9 10" key="1">
    <citation type="submission" date="2019-04" db="EMBL/GenBank/DDBJ databases">
        <title>Pedobacter sp. RP-1-16 sp. nov., isolated from Arctic soil.</title>
        <authorList>
            <person name="Dahal R.H."/>
            <person name="Kim D.-U."/>
        </authorList>
    </citation>
    <scope>NUCLEOTIDE SEQUENCE [LARGE SCALE GENOMIC DNA]</scope>
    <source>
        <strain evidence="9 10">RP-1-16</strain>
    </source>
</reference>
<dbReference type="PROSITE" id="PS51257">
    <property type="entry name" value="PROKAR_LIPOPROTEIN"/>
    <property type="match status" value="1"/>
</dbReference>
<evidence type="ECO:0000259" key="7">
    <source>
        <dbReference type="Pfam" id="PF07980"/>
    </source>
</evidence>
<protein>
    <submittedName>
        <fullName evidence="9">RagB/SusD family nutrient uptake outer membrane protein</fullName>
    </submittedName>
</protein>
<evidence type="ECO:0000256" key="5">
    <source>
        <dbReference type="ARBA" id="ARBA00023237"/>
    </source>
</evidence>
<proteinExistence type="inferred from homology"/>
<keyword evidence="5" id="KW-0998">Cell outer membrane</keyword>
<dbReference type="InterPro" id="IPR033985">
    <property type="entry name" value="SusD-like_N"/>
</dbReference>
<dbReference type="SUPFAM" id="SSF48452">
    <property type="entry name" value="TPR-like"/>
    <property type="match status" value="1"/>
</dbReference>
<comment type="subcellular location">
    <subcellularLocation>
        <location evidence="1">Cell outer membrane</location>
    </subcellularLocation>
</comment>
<dbReference type="CDD" id="cd08977">
    <property type="entry name" value="SusD"/>
    <property type="match status" value="1"/>
</dbReference>
<dbReference type="Gene3D" id="1.25.40.390">
    <property type="match status" value="1"/>
</dbReference>
<evidence type="ECO:0000259" key="8">
    <source>
        <dbReference type="Pfam" id="PF14322"/>
    </source>
</evidence>
<evidence type="ECO:0000256" key="4">
    <source>
        <dbReference type="ARBA" id="ARBA00023136"/>
    </source>
</evidence>
<sequence>MTMKKFKIKYLLGLLLVFAGMGCEKVTTQVPESLITSSNFFKTASDADIAINGCYDALQKNALNYIIWGDGRTDVFANTDRTLSDDLQVTSGNVGSGSGYVNWNSLYQGINRVNGVLKNVPGITDPGLTARKERILGEAYFLRGLFYFYLVRTFEKVPLLLESFEGLGGELFPKQKTREEVFTQIELDLKAAEARVPDLPFATAIENKGRATKGAIRSTLADLYLWQKRYVEAAEMARLVIASPANYSLVLGNRYATIFIDKNSSESIFEIQYNFTYQEGDENQLTDLFLPLGQVYTAGNWRFQPSPAVLSALPASDLRTAGTYRNSGPTPAPYRDPNQTYVLKYPGTLSNNILRKDANRIVYRLSEIILFRAEALNEQGLTPDAITLLNQVRVRANIGVTLATLQGDVRLEIEKERLRELVYEGKRYYDLIRTGRYATVTGNTNPNWLRWPIPAQELIDNPNLVPNPGY</sequence>
<dbReference type="Pfam" id="PF14322">
    <property type="entry name" value="SusD-like_3"/>
    <property type="match status" value="1"/>
</dbReference>
<evidence type="ECO:0000313" key="9">
    <source>
        <dbReference type="EMBL" id="TKC55464.1"/>
    </source>
</evidence>
<keyword evidence="4" id="KW-0472">Membrane</keyword>
<comment type="similarity">
    <text evidence="2">Belongs to the SusD family.</text>
</comment>
<dbReference type="InterPro" id="IPR012944">
    <property type="entry name" value="SusD_RagB_dom"/>
</dbReference>
<name>A0A4U1FXR5_9SPHI</name>
<dbReference type="GO" id="GO:0009279">
    <property type="term" value="C:cell outer membrane"/>
    <property type="evidence" value="ECO:0007669"/>
    <property type="project" value="UniProtKB-SubCell"/>
</dbReference>
<comment type="caution">
    <text evidence="9">The sequence shown here is derived from an EMBL/GenBank/DDBJ whole genome shotgun (WGS) entry which is preliminary data.</text>
</comment>
<feature type="chain" id="PRO_5020695453" evidence="6">
    <location>
        <begin position="23"/>
        <end position="470"/>
    </location>
</feature>
<dbReference type="InterPro" id="IPR011990">
    <property type="entry name" value="TPR-like_helical_dom_sf"/>
</dbReference>
<evidence type="ECO:0000313" key="10">
    <source>
        <dbReference type="Proteomes" id="UP000309594"/>
    </source>
</evidence>
<evidence type="ECO:0000256" key="1">
    <source>
        <dbReference type="ARBA" id="ARBA00004442"/>
    </source>
</evidence>
<organism evidence="9 10">
    <name type="scientific">Pedobacter hiemivivus</name>
    <dbReference type="NCBI Taxonomy" id="2530454"/>
    <lineage>
        <taxon>Bacteria</taxon>
        <taxon>Pseudomonadati</taxon>
        <taxon>Bacteroidota</taxon>
        <taxon>Sphingobacteriia</taxon>
        <taxon>Sphingobacteriales</taxon>
        <taxon>Sphingobacteriaceae</taxon>
        <taxon>Pedobacter</taxon>
    </lineage>
</organism>
<dbReference type="AlphaFoldDB" id="A0A4U1FXR5"/>
<evidence type="ECO:0000256" key="6">
    <source>
        <dbReference type="SAM" id="SignalP"/>
    </source>
</evidence>
<dbReference type="EMBL" id="SWDX01000017">
    <property type="protein sequence ID" value="TKC55464.1"/>
    <property type="molecule type" value="Genomic_DNA"/>
</dbReference>
<evidence type="ECO:0000256" key="3">
    <source>
        <dbReference type="ARBA" id="ARBA00022729"/>
    </source>
</evidence>